<evidence type="ECO:0000313" key="4">
    <source>
        <dbReference type="Proteomes" id="UP000333828"/>
    </source>
</evidence>
<name>A0A5E4WSJ2_9BURK</name>
<sequence>MSIRRDQIDQTDFAGLVTGESLAPIHPGEILHEEFMVPGGMSANALALALHVPAPRINDVVRGKRGISADTALRLARYFGTSAEFWTNLQASYDLRVALQAAGADIIRQVLPLRTA</sequence>
<dbReference type="Pfam" id="PF01381">
    <property type="entry name" value="HTH_3"/>
    <property type="match status" value="1"/>
</dbReference>
<keyword evidence="4" id="KW-1185">Reference proteome</keyword>
<dbReference type="SMART" id="SM00530">
    <property type="entry name" value="HTH_XRE"/>
    <property type="match status" value="1"/>
</dbReference>
<dbReference type="PANTHER" id="PTHR36924">
    <property type="entry name" value="ANTITOXIN HIGA-1"/>
    <property type="match status" value="1"/>
</dbReference>
<feature type="domain" description="HTH cro/C1-type" evidence="2">
    <location>
        <begin position="40"/>
        <end position="86"/>
    </location>
</feature>
<protein>
    <submittedName>
        <fullName evidence="3">Addiction module antidote protein, HigA family</fullName>
    </submittedName>
</protein>
<dbReference type="Proteomes" id="UP000333828">
    <property type="component" value="Unassembled WGS sequence"/>
</dbReference>
<dbReference type="RefSeq" id="WP_150685118.1">
    <property type="nucleotide sequence ID" value="NZ_CABPSF010000003.1"/>
</dbReference>
<dbReference type="PANTHER" id="PTHR36924:SF1">
    <property type="entry name" value="ANTITOXIN HIGA-1"/>
    <property type="match status" value="1"/>
</dbReference>
<dbReference type="PROSITE" id="PS50943">
    <property type="entry name" value="HTH_CROC1"/>
    <property type="match status" value="1"/>
</dbReference>
<dbReference type="NCBIfam" id="TIGR02607">
    <property type="entry name" value="antidote_HigA"/>
    <property type="match status" value="1"/>
</dbReference>
<proteinExistence type="predicted"/>
<keyword evidence="1" id="KW-0238">DNA-binding</keyword>
<dbReference type="InterPro" id="IPR010982">
    <property type="entry name" value="Lambda_DNA-bd_dom_sf"/>
</dbReference>
<dbReference type="SUPFAM" id="SSF47413">
    <property type="entry name" value="lambda repressor-like DNA-binding domains"/>
    <property type="match status" value="1"/>
</dbReference>
<accession>A0A5E4WSJ2</accession>
<dbReference type="CDD" id="cd00093">
    <property type="entry name" value="HTH_XRE"/>
    <property type="match status" value="1"/>
</dbReference>
<dbReference type="Gene3D" id="1.10.260.40">
    <property type="entry name" value="lambda repressor-like DNA-binding domains"/>
    <property type="match status" value="1"/>
</dbReference>
<dbReference type="InterPro" id="IPR001387">
    <property type="entry name" value="Cro/C1-type_HTH"/>
</dbReference>
<dbReference type="InterPro" id="IPR013430">
    <property type="entry name" value="Toxin_antidote_HigA"/>
</dbReference>
<organism evidence="3 4">
    <name type="scientific">Pandoraea iniqua</name>
    <dbReference type="NCBI Taxonomy" id="2508288"/>
    <lineage>
        <taxon>Bacteria</taxon>
        <taxon>Pseudomonadati</taxon>
        <taxon>Pseudomonadota</taxon>
        <taxon>Betaproteobacteria</taxon>
        <taxon>Burkholderiales</taxon>
        <taxon>Burkholderiaceae</taxon>
        <taxon>Pandoraea</taxon>
    </lineage>
</organism>
<dbReference type="GO" id="GO:0003677">
    <property type="term" value="F:DNA binding"/>
    <property type="evidence" value="ECO:0007669"/>
    <property type="project" value="UniProtKB-KW"/>
</dbReference>
<dbReference type="AlphaFoldDB" id="A0A5E4WSJ2"/>
<evidence type="ECO:0000256" key="1">
    <source>
        <dbReference type="ARBA" id="ARBA00023125"/>
    </source>
</evidence>
<reference evidence="3 4" key="1">
    <citation type="submission" date="2019-08" db="EMBL/GenBank/DDBJ databases">
        <authorList>
            <person name="Peeters C."/>
        </authorList>
    </citation>
    <scope>NUCLEOTIDE SEQUENCE [LARGE SCALE GENOMIC DNA]</scope>
    <source>
        <strain evidence="3 4">LMG 31115</strain>
    </source>
</reference>
<dbReference type="EMBL" id="CABPSI010000004">
    <property type="protein sequence ID" value="VVE27897.1"/>
    <property type="molecule type" value="Genomic_DNA"/>
</dbReference>
<gene>
    <name evidence="3" type="ORF">PIN31115_03471</name>
</gene>
<evidence type="ECO:0000313" key="3">
    <source>
        <dbReference type="EMBL" id="VVE27897.1"/>
    </source>
</evidence>
<evidence type="ECO:0000259" key="2">
    <source>
        <dbReference type="PROSITE" id="PS50943"/>
    </source>
</evidence>